<dbReference type="Gene3D" id="1.10.10.10">
    <property type="entry name" value="Winged helix-like DNA-binding domain superfamily/Winged helix DNA-binding domain"/>
    <property type="match status" value="1"/>
</dbReference>
<dbReference type="Gene3D" id="3.40.190.10">
    <property type="entry name" value="Periplasmic binding protein-like II"/>
    <property type="match status" value="2"/>
</dbReference>
<dbReference type="InterPro" id="IPR000847">
    <property type="entry name" value="LysR_HTH_N"/>
</dbReference>
<dbReference type="eggNOG" id="COG0583">
    <property type="taxonomic scope" value="Bacteria"/>
</dbReference>
<comment type="function">
    <text evidence="1">NodD regulates the expression of the nodABCFE genes which encode other nodulation proteins. NodD is also a negative regulator of its own expression. Binds flavonoids as inducers.</text>
</comment>
<evidence type="ECO:0000313" key="6">
    <source>
        <dbReference type="EMBL" id="MBP1294025.1"/>
    </source>
</evidence>
<dbReference type="PRINTS" id="PR00039">
    <property type="entry name" value="HTHLYSR"/>
</dbReference>
<dbReference type="STRING" id="29448.QU41_29275"/>
<dbReference type="AlphaFoldDB" id="A0A1E3EVM4"/>
<dbReference type="OrthoDB" id="9811588at2"/>
<keyword evidence="5" id="KW-0804">Transcription</keyword>
<proteinExistence type="inferred from homology"/>
<keyword evidence="4 6" id="KW-0238">DNA-binding</keyword>
<dbReference type="CDD" id="cd08414">
    <property type="entry name" value="PBP2_LTTR_aromatics_like"/>
    <property type="match status" value="1"/>
</dbReference>
<comment type="caution">
    <text evidence="6">The sequence shown here is derived from an EMBL/GenBank/DDBJ whole genome shotgun (WGS) entry which is preliminary data.</text>
</comment>
<dbReference type="InterPro" id="IPR036388">
    <property type="entry name" value="WH-like_DNA-bd_sf"/>
</dbReference>
<dbReference type="GO" id="GO:0003700">
    <property type="term" value="F:DNA-binding transcription factor activity"/>
    <property type="evidence" value="ECO:0007669"/>
    <property type="project" value="InterPro"/>
</dbReference>
<evidence type="ECO:0000256" key="2">
    <source>
        <dbReference type="ARBA" id="ARBA00009437"/>
    </source>
</evidence>
<protein>
    <submittedName>
        <fullName evidence="6">DNA-binding transcriptional LysR family regulator</fullName>
    </submittedName>
</protein>
<dbReference type="GO" id="GO:0032993">
    <property type="term" value="C:protein-DNA complex"/>
    <property type="evidence" value="ECO:0007669"/>
    <property type="project" value="TreeGrafter"/>
</dbReference>
<dbReference type="PANTHER" id="PTHR30346:SF17">
    <property type="entry name" value="LYSR FAMILY TRANSCRIPTIONAL REGULATOR"/>
    <property type="match status" value="1"/>
</dbReference>
<gene>
    <name evidence="6" type="ORF">JOH49_003778</name>
</gene>
<dbReference type="RefSeq" id="WP_069276574.1">
    <property type="nucleotide sequence ID" value="NZ_JAFICZ010000001.1"/>
</dbReference>
<evidence type="ECO:0000256" key="5">
    <source>
        <dbReference type="ARBA" id="ARBA00023163"/>
    </source>
</evidence>
<evidence type="ECO:0000256" key="3">
    <source>
        <dbReference type="ARBA" id="ARBA00023015"/>
    </source>
</evidence>
<evidence type="ECO:0000256" key="1">
    <source>
        <dbReference type="ARBA" id="ARBA00003502"/>
    </source>
</evidence>
<dbReference type="Pfam" id="PF00126">
    <property type="entry name" value="HTH_1"/>
    <property type="match status" value="1"/>
</dbReference>
<evidence type="ECO:0000256" key="4">
    <source>
        <dbReference type="ARBA" id="ARBA00023125"/>
    </source>
</evidence>
<comment type="similarity">
    <text evidence="2">Belongs to the LysR transcriptional regulatory family.</text>
</comment>
<dbReference type="SUPFAM" id="SSF53850">
    <property type="entry name" value="Periplasmic binding protein-like II"/>
    <property type="match status" value="1"/>
</dbReference>
<dbReference type="GO" id="GO:0003677">
    <property type="term" value="F:DNA binding"/>
    <property type="evidence" value="ECO:0007669"/>
    <property type="project" value="UniProtKB-KW"/>
</dbReference>
<dbReference type="Pfam" id="PF03466">
    <property type="entry name" value="LysR_substrate"/>
    <property type="match status" value="1"/>
</dbReference>
<organism evidence="6 7">
    <name type="scientific">Bradyrhizobium elkanii</name>
    <dbReference type="NCBI Taxonomy" id="29448"/>
    <lineage>
        <taxon>Bacteria</taxon>
        <taxon>Pseudomonadati</taxon>
        <taxon>Pseudomonadota</taxon>
        <taxon>Alphaproteobacteria</taxon>
        <taxon>Hyphomicrobiales</taxon>
        <taxon>Nitrobacteraceae</taxon>
        <taxon>Bradyrhizobium</taxon>
    </lineage>
</organism>
<evidence type="ECO:0000313" key="7">
    <source>
        <dbReference type="Proteomes" id="UP000673383"/>
    </source>
</evidence>
<dbReference type="Proteomes" id="UP000673383">
    <property type="component" value="Unassembled WGS sequence"/>
</dbReference>
<dbReference type="FunFam" id="1.10.10.10:FF:000001">
    <property type="entry name" value="LysR family transcriptional regulator"/>
    <property type="match status" value="1"/>
</dbReference>
<accession>A0A1E3EVM4</accession>
<dbReference type="InterPro" id="IPR036390">
    <property type="entry name" value="WH_DNA-bd_sf"/>
</dbReference>
<dbReference type="PROSITE" id="PS50931">
    <property type="entry name" value="HTH_LYSR"/>
    <property type="match status" value="1"/>
</dbReference>
<reference evidence="6" key="1">
    <citation type="submission" date="2021-02" db="EMBL/GenBank/DDBJ databases">
        <title>Genomic Encyclopedia of Type Strains, Phase IV (KMG-V): Genome sequencing to study the core and pangenomes of soil and plant-associated prokaryotes.</title>
        <authorList>
            <person name="Whitman W."/>
        </authorList>
    </citation>
    <scope>NUCLEOTIDE SEQUENCE</scope>
    <source>
        <strain evidence="6">USDA 406</strain>
    </source>
</reference>
<dbReference type="SUPFAM" id="SSF46785">
    <property type="entry name" value="Winged helix' DNA-binding domain"/>
    <property type="match status" value="1"/>
</dbReference>
<dbReference type="EMBL" id="JAFICZ010000001">
    <property type="protein sequence ID" value="MBP1294025.1"/>
    <property type="molecule type" value="Genomic_DNA"/>
</dbReference>
<sequence length="304" mass="32781">MELRHLRYFVALGEELNFTRAAERLHIAQPPLSQQIRQLEDELGVTLLQRNSRPVRLTEAGELLLARARSLLANFEDAVADTRRVGRGQAGRLAIGFVGSAMFAGLPDLIGSYRDACPDVELVLDEMLAAEIAEALRRRRIDVGFARPALVPEAGLAQRLILEEPYVAALPRAHPLAERDDIALAELSDDAFVLYPARPEPSVTGLIVAACQAAGFTPRLAQEVLHLQTAIGLIAAGVGVSLVPEAAARAQTGRGVAYVRLAAPAVTAPLTIAWRDEGVSPAVQRLLDLATRLREIAPGLARRN</sequence>
<dbReference type="PANTHER" id="PTHR30346">
    <property type="entry name" value="TRANSCRIPTIONAL DUAL REGULATOR HCAR-RELATED"/>
    <property type="match status" value="1"/>
</dbReference>
<keyword evidence="3" id="KW-0805">Transcription regulation</keyword>
<dbReference type="InterPro" id="IPR005119">
    <property type="entry name" value="LysR_subst-bd"/>
</dbReference>
<name>A0A1E3EVM4_BRAEL</name>